<sequence length="620" mass="71614">MFQATTTSRTSFKSIPIEQIVEDIRTSPYSRQKKVLNKFIEAITSSDEFDTEYAQDLFVYIVVQNMVNKLARLPSCNNSGNSAEQVGPKTEENTRDDVRTVIDTLYLLLLVATIFSWDDVFECILDYVVEKISYTRDILFVDERALTLRGLLFRMIVRYALTKQAHVLVVKYCMPISELCTLLDRKIPRCSALVYDRLLLDHGPHFTQYASLTEFRYKGYTADETGMRAELFIRTILERADLLKHKMRITFHTEAMLGKLEQDTDDEECEGDTIDGDLFDIMRRYYASHLPATRCFTLSDVHPYYFLKFLIHLSEKGEMWDPTRYNHRAPSEIHIFNSEVAWTYLSKFAVRFNFSDMRASYYSYEEDGNGDNDDDNCVTIDKTNYLYLNTWMWYKFYVHWLAVSSTRTNIDNVEPSINDDGKSYNLLEMAVFSRDPILVRCILEGNDWIEGNDNDANPPPILFEIGNPVLDDICNCSRAQGSEPRGFDSLLRFIRHAFFAHCTDDEFINVTNECAASVCNGVNSKLFELVRAIIFHTLSAYAPYILGKPMIRNFKVHIIHKLLNISPETVDIPLAVPRKSIYFSSSRSLDGCRLPSAINHESDWICLPSSAQQLLLRLLH</sequence>
<evidence type="ECO:0000313" key="1">
    <source>
        <dbReference type="EMBL" id="KAF6208309.1"/>
    </source>
</evidence>
<reference evidence="1" key="1">
    <citation type="journal article" date="2021" name="Mol. Ecol. Resour.">
        <title>Apolygus lucorum genome provides insights into omnivorousness and mesophyll feeding.</title>
        <authorList>
            <person name="Liu Y."/>
            <person name="Liu H."/>
            <person name="Wang H."/>
            <person name="Huang T."/>
            <person name="Liu B."/>
            <person name="Yang B."/>
            <person name="Yin L."/>
            <person name="Li B."/>
            <person name="Zhang Y."/>
            <person name="Zhang S."/>
            <person name="Jiang F."/>
            <person name="Zhang X."/>
            <person name="Ren Y."/>
            <person name="Wang B."/>
            <person name="Wang S."/>
            <person name="Lu Y."/>
            <person name="Wu K."/>
            <person name="Fan W."/>
            <person name="Wang G."/>
        </authorList>
    </citation>
    <scope>NUCLEOTIDE SEQUENCE</scope>
    <source>
        <strain evidence="1">12Hb</strain>
    </source>
</reference>
<name>A0A8S9XI90_APOLU</name>
<dbReference type="EMBL" id="WIXP02000007">
    <property type="protein sequence ID" value="KAF6208309.1"/>
    <property type="molecule type" value="Genomic_DNA"/>
</dbReference>
<dbReference type="Proteomes" id="UP000466442">
    <property type="component" value="Unassembled WGS sequence"/>
</dbReference>
<protein>
    <submittedName>
        <fullName evidence="1">Uncharacterized protein</fullName>
    </submittedName>
</protein>
<comment type="caution">
    <text evidence="1">The sequence shown here is derived from an EMBL/GenBank/DDBJ whole genome shotgun (WGS) entry which is preliminary data.</text>
</comment>
<proteinExistence type="predicted"/>
<accession>A0A8S9XI90</accession>
<organism evidence="1 2">
    <name type="scientific">Apolygus lucorum</name>
    <name type="common">Small green plant bug</name>
    <name type="synonym">Lygocoris lucorum</name>
    <dbReference type="NCBI Taxonomy" id="248454"/>
    <lineage>
        <taxon>Eukaryota</taxon>
        <taxon>Metazoa</taxon>
        <taxon>Ecdysozoa</taxon>
        <taxon>Arthropoda</taxon>
        <taxon>Hexapoda</taxon>
        <taxon>Insecta</taxon>
        <taxon>Pterygota</taxon>
        <taxon>Neoptera</taxon>
        <taxon>Paraneoptera</taxon>
        <taxon>Hemiptera</taxon>
        <taxon>Heteroptera</taxon>
        <taxon>Panheteroptera</taxon>
        <taxon>Cimicomorpha</taxon>
        <taxon>Miridae</taxon>
        <taxon>Mirini</taxon>
        <taxon>Apolygus</taxon>
    </lineage>
</organism>
<evidence type="ECO:0000313" key="2">
    <source>
        <dbReference type="Proteomes" id="UP000466442"/>
    </source>
</evidence>
<gene>
    <name evidence="1" type="ORF">GE061_016763</name>
</gene>
<dbReference type="AlphaFoldDB" id="A0A8S9XI90"/>
<keyword evidence="2" id="KW-1185">Reference proteome</keyword>